<sequence>MSNHKRGRPKRAISEFFVEVLDDNGMPKFWNSSDKEMACTFCLKNNEDFFANLERGKGIVLGKPRYYIQHIRSCLNAPSNLKQELQGETDGNILENTISNKRLKSKDPAEE</sequence>
<name>A0A8H4AJB8_GIGMA</name>
<organism evidence="2 3">
    <name type="scientific">Gigaspora margarita</name>
    <dbReference type="NCBI Taxonomy" id="4874"/>
    <lineage>
        <taxon>Eukaryota</taxon>
        <taxon>Fungi</taxon>
        <taxon>Fungi incertae sedis</taxon>
        <taxon>Mucoromycota</taxon>
        <taxon>Glomeromycotina</taxon>
        <taxon>Glomeromycetes</taxon>
        <taxon>Diversisporales</taxon>
        <taxon>Gigasporaceae</taxon>
        <taxon>Gigaspora</taxon>
    </lineage>
</organism>
<evidence type="ECO:0000313" key="2">
    <source>
        <dbReference type="EMBL" id="KAF0501872.1"/>
    </source>
</evidence>
<evidence type="ECO:0000256" key="1">
    <source>
        <dbReference type="SAM" id="MobiDB-lite"/>
    </source>
</evidence>
<gene>
    <name evidence="2" type="ORF">F8M41_019941</name>
</gene>
<reference evidence="2 3" key="1">
    <citation type="journal article" date="2019" name="Environ. Microbiol.">
        <title>At the nexus of three kingdoms: the genome of the mycorrhizal fungus Gigaspora margarita provides insights into plant, endobacterial and fungal interactions.</title>
        <authorList>
            <person name="Venice F."/>
            <person name="Ghignone S."/>
            <person name="Salvioli di Fossalunga A."/>
            <person name="Amselem J."/>
            <person name="Novero M."/>
            <person name="Xianan X."/>
            <person name="Sedzielewska Toro K."/>
            <person name="Morin E."/>
            <person name="Lipzen A."/>
            <person name="Grigoriev I.V."/>
            <person name="Henrissat B."/>
            <person name="Martin F.M."/>
            <person name="Bonfante P."/>
        </authorList>
    </citation>
    <scope>NUCLEOTIDE SEQUENCE [LARGE SCALE GENOMIC DNA]</scope>
    <source>
        <strain evidence="2 3">BEG34</strain>
    </source>
</reference>
<accession>A0A8H4AJB8</accession>
<keyword evidence="3" id="KW-1185">Reference proteome</keyword>
<dbReference type="OrthoDB" id="2365019at2759"/>
<protein>
    <submittedName>
        <fullName evidence="2">Uncharacterized protein</fullName>
    </submittedName>
</protein>
<feature type="region of interest" description="Disordered" evidence="1">
    <location>
        <begin position="92"/>
        <end position="111"/>
    </location>
</feature>
<proteinExistence type="predicted"/>
<dbReference type="AlphaFoldDB" id="A0A8H4AJB8"/>
<comment type="caution">
    <text evidence="2">The sequence shown here is derived from an EMBL/GenBank/DDBJ whole genome shotgun (WGS) entry which is preliminary data.</text>
</comment>
<dbReference type="Proteomes" id="UP000439903">
    <property type="component" value="Unassembled WGS sequence"/>
</dbReference>
<dbReference type="EMBL" id="WTPW01000531">
    <property type="protein sequence ID" value="KAF0501872.1"/>
    <property type="molecule type" value="Genomic_DNA"/>
</dbReference>
<evidence type="ECO:0000313" key="3">
    <source>
        <dbReference type="Proteomes" id="UP000439903"/>
    </source>
</evidence>